<evidence type="ECO:0000313" key="5">
    <source>
        <dbReference type="EMBL" id="MFC0208426.1"/>
    </source>
</evidence>
<dbReference type="SMART" id="SM00895">
    <property type="entry name" value="FCD"/>
    <property type="match status" value="1"/>
</dbReference>
<dbReference type="Pfam" id="PF07729">
    <property type="entry name" value="FCD"/>
    <property type="match status" value="1"/>
</dbReference>
<proteinExistence type="predicted"/>
<dbReference type="PANTHER" id="PTHR43537:SF20">
    <property type="entry name" value="HTH-TYPE TRANSCRIPTIONAL REPRESSOR GLAR"/>
    <property type="match status" value="1"/>
</dbReference>
<dbReference type="Proteomes" id="UP001589755">
    <property type="component" value="Unassembled WGS sequence"/>
</dbReference>
<dbReference type="InterPro" id="IPR011711">
    <property type="entry name" value="GntR_C"/>
</dbReference>
<name>A0ABV6D733_9HYPH</name>
<dbReference type="SUPFAM" id="SSF46785">
    <property type="entry name" value="Winged helix' DNA-binding domain"/>
    <property type="match status" value="1"/>
</dbReference>
<keyword evidence="6" id="KW-1185">Reference proteome</keyword>
<evidence type="ECO:0000313" key="6">
    <source>
        <dbReference type="Proteomes" id="UP001589755"/>
    </source>
</evidence>
<accession>A0ABV6D733</accession>
<dbReference type="Pfam" id="PF00392">
    <property type="entry name" value="GntR"/>
    <property type="match status" value="1"/>
</dbReference>
<dbReference type="RefSeq" id="WP_261521591.1">
    <property type="nucleotide sequence ID" value="NZ_JAODNW010000019.1"/>
</dbReference>
<keyword evidence="3" id="KW-0804">Transcription</keyword>
<evidence type="ECO:0000259" key="4">
    <source>
        <dbReference type="PROSITE" id="PS50949"/>
    </source>
</evidence>
<sequence>MSKSEDAFAILRRDILDAVLAPGEPLVIAGLRQRYGFGWTPLREALPRLEAEKLVVFQQHRGYRVAPVSAKSLRDLQAARLAVESALLKASIENGDGEWEGRIVAAHHLLGRTPAPAPGMAEDATRLWEQRHDAFHDALLAAGESEWLTRFQRQIADQLHRHHRFMVHGPNTRGILRADERPTLQAVLQRTLGIEHHTALMEATLARDAAKALALLEEHIGFSLAVYETLWPA</sequence>
<organism evidence="5 6">
    <name type="scientific">Chelativorans intermedius</name>
    <dbReference type="NCBI Taxonomy" id="515947"/>
    <lineage>
        <taxon>Bacteria</taxon>
        <taxon>Pseudomonadati</taxon>
        <taxon>Pseudomonadota</taxon>
        <taxon>Alphaproteobacteria</taxon>
        <taxon>Hyphomicrobiales</taxon>
        <taxon>Phyllobacteriaceae</taxon>
        <taxon>Chelativorans</taxon>
    </lineage>
</organism>
<evidence type="ECO:0000256" key="1">
    <source>
        <dbReference type="ARBA" id="ARBA00023015"/>
    </source>
</evidence>
<comment type="caution">
    <text evidence="5">The sequence shown here is derived from an EMBL/GenBank/DDBJ whole genome shotgun (WGS) entry which is preliminary data.</text>
</comment>
<keyword evidence="2" id="KW-0238">DNA-binding</keyword>
<keyword evidence="1" id="KW-0805">Transcription regulation</keyword>
<dbReference type="Gene3D" id="1.10.10.10">
    <property type="entry name" value="Winged helix-like DNA-binding domain superfamily/Winged helix DNA-binding domain"/>
    <property type="match status" value="1"/>
</dbReference>
<dbReference type="InterPro" id="IPR008920">
    <property type="entry name" value="TF_FadR/GntR_C"/>
</dbReference>
<dbReference type="PANTHER" id="PTHR43537">
    <property type="entry name" value="TRANSCRIPTIONAL REGULATOR, GNTR FAMILY"/>
    <property type="match status" value="1"/>
</dbReference>
<gene>
    <name evidence="5" type="ORF">ACFFJ2_08450</name>
</gene>
<dbReference type="Gene3D" id="1.20.120.530">
    <property type="entry name" value="GntR ligand-binding domain-like"/>
    <property type="match status" value="1"/>
</dbReference>
<dbReference type="SUPFAM" id="SSF48008">
    <property type="entry name" value="GntR ligand-binding domain-like"/>
    <property type="match status" value="1"/>
</dbReference>
<evidence type="ECO:0000256" key="2">
    <source>
        <dbReference type="ARBA" id="ARBA00023125"/>
    </source>
</evidence>
<feature type="domain" description="HTH gntR-type" evidence="4">
    <location>
        <begin position="1"/>
        <end position="68"/>
    </location>
</feature>
<evidence type="ECO:0000256" key="3">
    <source>
        <dbReference type="ARBA" id="ARBA00023163"/>
    </source>
</evidence>
<dbReference type="EMBL" id="JBHLXD010000011">
    <property type="protein sequence ID" value="MFC0208426.1"/>
    <property type="molecule type" value="Genomic_DNA"/>
</dbReference>
<dbReference type="InterPro" id="IPR000524">
    <property type="entry name" value="Tscrpt_reg_HTH_GntR"/>
</dbReference>
<dbReference type="PROSITE" id="PS50949">
    <property type="entry name" value="HTH_GNTR"/>
    <property type="match status" value="1"/>
</dbReference>
<protein>
    <submittedName>
        <fullName evidence="5">GntR family transcriptional regulator</fullName>
    </submittedName>
</protein>
<dbReference type="InterPro" id="IPR036390">
    <property type="entry name" value="WH_DNA-bd_sf"/>
</dbReference>
<dbReference type="SMART" id="SM00345">
    <property type="entry name" value="HTH_GNTR"/>
    <property type="match status" value="1"/>
</dbReference>
<reference evidence="5 6" key="1">
    <citation type="submission" date="2024-09" db="EMBL/GenBank/DDBJ databases">
        <authorList>
            <person name="Sun Q."/>
            <person name="Mori K."/>
        </authorList>
    </citation>
    <scope>NUCLEOTIDE SEQUENCE [LARGE SCALE GENOMIC DNA]</scope>
    <source>
        <strain evidence="5 6">CCM 8543</strain>
    </source>
</reference>
<dbReference type="InterPro" id="IPR036388">
    <property type="entry name" value="WH-like_DNA-bd_sf"/>
</dbReference>